<dbReference type="Proteomes" id="UP001549111">
    <property type="component" value="Unassembled WGS sequence"/>
</dbReference>
<reference evidence="3 4" key="1">
    <citation type="submission" date="2019-02" db="EMBL/GenBank/DDBJ databases">
        <title>Complete Genome Sequence and Methylome Analysis of Sphaerotilus natans subsp. sulfidivorans D-507.</title>
        <authorList>
            <person name="Fomenkov A."/>
            <person name="Gridneva E."/>
            <person name="Smolyakov D."/>
            <person name="Dubinina G."/>
            <person name="Vincze T."/>
            <person name="Grabovich M."/>
            <person name="Roberts R.J."/>
        </authorList>
    </citation>
    <scope>NUCLEOTIDE SEQUENCE [LARGE SCALE GENOMIC DNA]</scope>
    <source>
        <strain evidence="3 4">D-507</strain>
    </source>
</reference>
<dbReference type="KEGG" id="snn:EWH46_04730"/>
<evidence type="ECO:0000313" key="2">
    <source>
        <dbReference type="EMBL" id="MET3604191.1"/>
    </source>
</evidence>
<dbReference type="AlphaFoldDB" id="A0A5C1Q0I0"/>
<accession>A0A5C1Q0I0</accession>
<dbReference type="Proteomes" id="UP000323522">
    <property type="component" value="Chromosome"/>
</dbReference>
<feature type="region of interest" description="Disordered" evidence="1">
    <location>
        <begin position="87"/>
        <end position="110"/>
    </location>
</feature>
<evidence type="ECO:0000256" key="1">
    <source>
        <dbReference type="SAM" id="MobiDB-lite"/>
    </source>
</evidence>
<dbReference type="EMBL" id="JBEPLS010000006">
    <property type="protein sequence ID" value="MET3604191.1"/>
    <property type="molecule type" value="Genomic_DNA"/>
</dbReference>
<protein>
    <submittedName>
        <fullName evidence="3">DUF3108 domain-containing protein</fullName>
    </submittedName>
</protein>
<dbReference type="RefSeq" id="WP_149502897.1">
    <property type="nucleotide sequence ID" value="NZ_CP035708.1"/>
</dbReference>
<name>A0A5C1Q0I0_9BURK</name>
<dbReference type="OrthoDB" id="8526020at2"/>
<keyword evidence="5" id="KW-1185">Reference proteome</keyword>
<dbReference type="EMBL" id="CP035708">
    <property type="protein sequence ID" value="QEN00154.1"/>
    <property type="molecule type" value="Genomic_DNA"/>
</dbReference>
<organism evidence="3 4">
    <name type="scientific">Sphaerotilus sulfidivorans</name>
    <dbReference type="NCBI Taxonomy" id="639200"/>
    <lineage>
        <taxon>Bacteria</taxon>
        <taxon>Pseudomonadati</taxon>
        <taxon>Pseudomonadota</taxon>
        <taxon>Betaproteobacteria</taxon>
        <taxon>Burkholderiales</taxon>
        <taxon>Sphaerotilaceae</taxon>
        <taxon>Sphaerotilus</taxon>
    </lineage>
</organism>
<feature type="compositionally biased region" description="Low complexity" evidence="1">
    <location>
        <begin position="99"/>
        <end position="108"/>
    </location>
</feature>
<evidence type="ECO:0000313" key="4">
    <source>
        <dbReference type="Proteomes" id="UP000323522"/>
    </source>
</evidence>
<evidence type="ECO:0000313" key="5">
    <source>
        <dbReference type="Proteomes" id="UP001549111"/>
    </source>
</evidence>
<sequence length="346" mass="36777">MRSRRALAGLLALSAGLHLWLIDRWQPAAATSSSASATAPAPASVAAAPPAPARPVELLSIPAPLPPQAAPVPPAPAAALVTQAQVQAPAPMPAPRAPAAPARSDPPVQALPAPIQTAATQSETPPAELLAVAARPLVSLPAAGPVVPPSVRLDYRMSRGALVGRGQIDWDSDGQRYRMRLEARVPVVGLILAQNSSGRIDAQGVAPERHTERRLRRSERAVSFVREGASPHVSFSSREGQEPLEPGMQDRLSWIAQLTARLDAPGLKPGGQILMPVAGTGGEVQHWVFTLIERDEAGRWHLRREPEGPFDTRAEVWTLPQAPHWPQRLRLSEADGDALELLLLAS</sequence>
<evidence type="ECO:0000313" key="3">
    <source>
        <dbReference type="EMBL" id="QEN00154.1"/>
    </source>
</evidence>
<gene>
    <name evidence="2" type="ORF">ABIC99_002005</name>
    <name evidence="3" type="ORF">EWH46_04730</name>
</gene>
<reference evidence="2 5" key="2">
    <citation type="submission" date="2024-06" db="EMBL/GenBank/DDBJ databases">
        <title>Genomic Encyclopedia of Type Strains, Phase IV (KMG-IV): sequencing the most valuable type-strain genomes for metagenomic binning, comparative biology and taxonomic classification.</title>
        <authorList>
            <person name="Goeker M."/>
        </authorList>
    </citation>
    <scope>NUCLEOTIDE SEQUENCE [LARGE SCALE GENOMIC DNA]</scope>
    <source>
        <strain evidence="2 5">D-501</strain>
    </source>
</reference>
<proteinExistence type="predicted"/>